<name>A0A7J7BSV9_TRIWF</name>
<dbReference type="InParanoid" id="A0A7J7BSV9"/>
<accession>A0A7J7BSV9</accession>
<reference evidence="1 2" key="1">
    <citation type="journal article" date="2020" name="Nat. Commun.">
        <title>Genome of Tripterygium wilfordii and identification of cytochrome P450 involved in triptolide biosynthesis.</title>
        <authorList>
            <person name="Tu L."/>
            <person name="Su P."/>
            <person name="Zhang Z."/>
            <person name="Gao L."/>
            <person name="Wang J."/>
            <person name="Hu T."/>
            <person name="Zhou J."/>
            <person name="Zhang Y."/>
            <person name="Zhao Y."/>
            <person name="Liu Y."/>
            <person name="Song Y."/>
            <person name="Tong Y."/>
            <person name="Lu Y."/>
            <person name="Yang J."/>
            <person name="Xu C."/>
            <person name="Jia M."/>
            <person name="Peters R.J."/>
            <person name="Huang L."/>
            <person name="Gao W."/>
        </authorList>
    </citation>
    <scope>NUCLEOTIDE SEQUENCE [LARGE SCALE GENOMIC DNA]</scope>
    <source>
        <strain evidence="2">cv. XIE 37</strain>
        <tissue evidence="1">Leaf</tissue>
    </source>
</reference>
<organism evidence="1 2">
    <name type="scientific">Tripterygium wilfordii</name>
    <name type="common">Thunder God vine</name>
    <dbReference type="NCBI Taxonomy" id="458696"/>
    <lineage>
        <taxon>Eukaryota</taxon>
        <taxon>Viridiplantae</taxon>
        <taxon>Streptophyta</taxon>
        <taxon>Embryophyta</taxon>
        <taxon>Tracheophyta</taxon>
        <taxon>Spermatophyta</taxon>
        <taxon>Magnoliopsida</taxon>
        <taxon>eudicotyledons</taxon>
        <taxon>Gunneridae</taxon>
        <taxon>Pentapetalae</taxon>
        <taxon>rosids</taxon>
        <taxon>fabids</taxon>
        <taxon>Celastrales</taxon>
        <taxon>Celastraceae</taxon>
        <taxon>Tripterygium</taxon>
    </lineage>
</organism>
<sequence length="149" mass="16155">MGGEASDVSGKNYNKAATGMPSFVPLAASHIGLFFRWGLIALEALDPNFGTTTILKTICSARAALTNSAQPPKGRARTSVDRGGGGSGRHLRFLIMRIPIRNHFDQCTNYSHGALYTSTTVDFYDVPHVHHEPTIDLSEAKLRCYGTFA</sequence>
<comment type="caution">
    <text evidence="1">The sequence shown here is derived from an EMBL/GenBank/DDBJ whole genome shotgun (WGS) entry which is preliminary data.</text>
</comment>
<keyword evidence="2" id="KW-1185">Reference proteome</keyword>
<protein>
    <submittedName>
        <fullName evidence="1">Uncharacterized protein</fullName>
    </submittedName>
</protein>
<evidence type="ECO:0000313" key="2">
    <source>
        <dbReference type="Proteomes" id="UP000593562"/>
    </source>
</evidence>
<evidence type="ECO:0000313" key="1">
    <source>
        <dbReference type="EMBL" id="KAF5725259.1"/>
    </source>
</evidence>
<gene>
    <name evidence="1" type="ORF">HS088_TW0G00024</name>
</gene>
<proteinExistence type="predicted"/>
<dbReference type="Proteomes" id="UP000593562">
    <property type="component" value="Unassembled WGS sequence"/>
</dbReference>
<dbReference type="EMBL" id="JAAARO010000304">
    <property type="protein sequence ID" value="KAF5725259.1"/>
    <property type="molecule type" value="Genomic_DNA"/>
</dbReference>
<dbReference type="AlphaFoldDB" id="A0A7J7BSV9"/>